<dbReference type="GO" id="GO:0003824">
    <property type="term" value="F:catalytic activity"/>
    <property type="evidence" value="ECO:0007669"/>
    <property type="project" value="UniProtKB-ARBA"/>
</dbReference>
<accession>A0A1H0M4G2</accession>
<dbReference type="InterPro" id="IPR000073">
    <property type="entry name" value="AB_hydrolase_1"/>
</dbReference>
<protein>
    <submittedName>
        <fullName evidence="2">Pimeloyl-ACP methyl ester carboxylesterase</fullName>
    </submittedName>
</protein>
<dbReference type="RefSeq" id="WP_091781002.1">
    <property type="nucleotide sequence ID" value="NZ_LT629711.1"/>
</dbReference>
<name>A0A1H0M4G2_9MICO</name>
<dbReference type="PANTHER" id="PTHR46438:SF11">
    <property type="entry name" value="LIPASE-RELATED"/>
    <property type="match status" value="1"/>
</dbReference>
<proteinExistence type="predicted"/>
<dbReference type="InterPro" id="IPR029058">
    <property type="entry name" value="AB_hydrolase_fold"/>
</dbReference>
<dbReference type="PANTHER" id="PTHR46438">
    <property type="entry name" value="ALPHA/BETA-HYDROLASES SUPERFAMILY PROTEIN"/>
    <property type="match status" value="1"/>
</dbReference>
<dbReference type="SUPFAM" id="SSF53474">
    <property type="entry name" value="alpha/beta-Hydrolases"/>
    <property type="match status" value="1"/>
</dbReference>
<evidence type="ECO:0000259" key="1">
    <source>
        <dbReference type="Pfam" id="PF00561"/>
    </source>
</evidence>
<evidence type="ECO:0000313" key="2">
    <source>
        <dbReference type="EMBL" id="SDO75191.1"/>
    </source>
</evidence>
<dbReference type="Pfam" id="PF00561">
    <property type="entry name" value="Abhydrolase_1"/>
    <property type="match status" value="1"/>
</dbReference>
<keyword evidence="3" id="KW-1185">Reference proteome</keyword>
<evidence type="ECO:0000313" key="3">
    <source>
        <dbReference type="Proteomes" id="UP000199077"/>
    </source>
</evidence>
<feature type="domain" description="AB hydrolase-1" evidence="1">
    <location>
        <begin position="49"/>
        <end position="297"/>
    </location>
</feature>
<dbReference type="Proteomes" id="UP000199077">
    <property type="component" value="Chromosome I"/>
</dbReference>
<organism evidence="2 3">
    <name type="scientific">Pedococcus dokdonensis</name>
    <dbReference type="NCBI Taxonomy" id="443156"/>
    <lineage>
        <taxon>Bacteria</taxon>
        <taxon>Bacillati</taxon>
        <taxon>Actinomycetota</taxon>
        <taxon>Actinomycetes</taxon>
        <taxon>Micrococcales</taxon>
        <taxon>Intrasporangiaceae</taxon>
        <taxon>Pedococcus</taxon>
    </lineage>
</organism>
<gene>
    <name evidence="2" type="ORF">SAMN04489867_0493</name>
</gene>
<dbReference type="AlphaFoldDB" id="A0A1H0M4G2"/>
<dbReference type="OrthoDB" id="9770427at2"/>
<dbReference type="STRING" id="443156.SAMN04489867_0493"/>
<dbReference type="EMBL" id="LT629711">
    <property type="protein sequence ID" value="SDO75191.1"/>
    <property type="molecule type" value="Genomic_DNA"/>
</dbReference>
<dbReference type="PRINTS" id="PR00111">
    <property type="entry name" value="ABHYDROLASE"/>
</dbReference>
<sequence>MTAVHDAGPAPLQLAAPWGGTGWVSDLGGPVHWVDYGGPEADDATQGVPVVMVHGLGGSHLNWVGLAPELSEHHHVYAVDQAGFGLTPGTPQSSSVHANADLVARFIREVVGSPVVLVGNSMGGMVSLLLAAAHPELVAGLVLVDPSLPVPRVRPDLAVSATFLVYATPFLGERYLALMTSRLTDRQRVQGVVNLCFADPSRANAQVVDAGVVLAAHRRGVPAQEAAFLGAARSLMKVLANPRRYHSLIRGIDRPVLLVHGERDRLVPVAAARAVAAQNPTWTTRFLPGVGHTPQLEVPAEVLASVGPWLAAHDLTHRASRTALP</sequence>
<dbReference type="Gene3D" id="3.40.50.1820">
    <property type="entry name" value="alpha/beta hydrolase"/>
    <property type="match status" value="1"/>
</dbReference>
<reference evidence="3" key="1">
    <citation type="submission" date="2016-10" db="EMBL/GenBank/DDBJ databases">
        <authorList>
            <person name="Varghese N."/>
            <person name="Submissions S."/>
        </authorList>
    </citation>
    <scope>NUCLEOTIDE SEQUENCE [LARGE SCALE GENOMIC DNA]</scope>
    <source>
        <strain evidence="3">DSM 22329</strain>
    </source>
</reference>